<name>A0A835LNK3_9MAGN</name>
<dbReference type="Pfam" id="PF04504">
    <property type="entry name" value="GeBP-like_DBD"/>
    <property type="match status" value="1"/>
</dbReference>
<accession>A0A835LNK3</accession>
<comment type="caution">
    <text evidence="4">The sequence shown here is derived from an EMBL/GenBank/DDBJ whole genome shotgun (WGS) entry which is preliminary data.</text>
</comment>
<feature type="compositionally biased region" description="Basic and acidic residues" evidence="2">
    <location>
        <begin position="18"/>
        <end position="38"/>
    </location>
</feature>
<reference evidence="4 5" key="1">
    <citation type="submission" date="2020-10" db="EMBL/GenBank/DDBJ databases">
        <title>The Coptis chinensis genome and diversification of protoberbering-type alkaloids.</title>
        <authorList>
            <person name="Wang B."/>
            <person name="Shu S."/>
            <person name="Song C."/>
            <person name="Liu Y."/>
        </authorList>
    </citation>
    <scope>NUCLEOTIDE SEQUENCE [LARGE SCALE GENOMIC DNA]</scope>
    <source>
        <strain evidence="4">HL-2020</strain>
        <tissue evidence="4">Leaf</tissue>
    </source>
</reference>
<dbReference type="PANTHER" id="PTHR31662:SF33">
    <property type="entry name" value="DNA-BINDING STOREKEEPER PROTEIN TRANSCRIPTIONAL REGULATOR-LIKE PROTEIN"/>
    <property type="match status" value="1"/>
</dbReference>
<evidence type="ECO:0000313" key="4">
    <source>
        <dbReference type="EMBL" id="KAF9597969.1"/>
    </source>
</evidence>
<comment type="similarity">
    <text evidence="1">Belongs to the GeBP family.</text>
</comment>
<dbReference type="EMBL" id="JADFTS010000007">
    <property type="protein sequence ID" value="KAF9597969.1"/>
    <property type="molecule type" value="Genomic_DNA"/>
</dbReference>
<protein>
    <recommendedName>
        <fullName evidence="3">Glabrous enhancer-binding protein-like DBD domain-containing protein</fullName>
    </recommendedName>
</protein>
<evidence type="ECO:0000256" key="2">
    <source>
        <dbReference type="SAM" id="MobiDB-lite"/>
    </source>
</evidence>
<dbReference type="GO" id="GO:0006355">
    <property type="term" value="P:regulation of DNA-templated transcription"/>
    <property type="evidence" value="ECO:0007669"/>
    <property type="project" value="InterPro"/>
</dbReference>
<evidence type="ECO:0000259" key="3">
    <source>
        <dbReference type="Pfam" id="PF04504"/>
    </source>
</evidence>
<dbReference type="OrthoDB" id="661680at2759"/>
<dbReference type="InterPro" id="IPR007592">
    <property type="entry name" value="GEBP"/>
</dbReference>
<sequence>MSYHDRKLARKERKKKKVSELEEVKKKGDVDKDKDKKNASTKLWSENDETVILKGLIEFKKKGKNMGSDLTGFLDFIKEGLDADANRDQLKSKLQRLKQKYQSSSVGFTKPREVKLFELSKQIWGEKSGGVVDAGNNNGAGDSVVEDGKNMEAEAEDNGNGSGYLYLNASTLQGHLIKPPQELGEVFLKNGWDLVGNANAKELDQRWKICYDSLRLRHTY</sequence>
<feature type="compositionally biased region" description="Basic residues" evidence="2">
    <location>
        <begin position="7"/>
        <end position="17"/>
    </location>
</feature>
<evidence type="ECO:0000313" key="5">
    <source>
        <dbReference type="Proteomes" id="UP000631114"/>
    </source>
</evidence>
<organism evidence="4 5">
    <name type="scientific">Coptis chinensis</name>
    <dbReference type="NCBI Taxonomy" id="261450"/>
    <lineage>
        <taxon>Eukaryota</taxon>
        <taxon>Viridiplantae</taxon>
        <taxon>Streptophyta</taxon>
        <taxon>Embryophyta</taxon>
        <taxon>Tracheophyta</taxon>
        <taxon>Spermatophyta</taxon>
        <taxon>Magnoliopsida</taxon>
        <taxon>Ranunculales</taxon>
        <taxon>Ranunculaceae</taxon>
        <taxon>Coptidoideae</taxon>
        <taxon>Coptis</taxon>
    </lineage>
</organism>
<dbReference type="GO" id="GO:0005634">
    <property type="term" value="C:nucleus"/>
    <property type="evidence" value="ECO:0007669"/>
    <property type="project" value="TreeGrafter"/>
</dbReference>
<dbReference type="AlphaFoldDB" id="A0A835LNK3"/>
<dbReference type="InterPro" id="IPR053932">
    <property type="entry name" value="GeBP-like_DBD"/>
</dbReference>
<dbReference type="PANTHER" id="PTHR31662">
    <property type="entry name" value="BNAANNG10740D PROTEIN-RELATED"/>
    <property type="match status" value="1"/>
</dbReference>
<evidence type="ECO:0000256" key="1">
    <source>
        <dbReference type="ARBA" id="ARBA00010820"/>
    </source>
</evidence>
<gene>
    <name evidence="4" type="ORF">IFM89_023454</name>
</gene>
<keyword evidence="5" id="KW-1185">Reference proteome</keyword>
<dbReference type="Proteomes" id="UP000631114">
    <property type="component" value="Unassembled WGS sequence"/>
</dbReference>
<proteinExistence type="inferred from homology"/>
<feature type="domain" description="Glabrous enhancer-binding protein-like DBD" evidence="3">
    <location>
        <begin position="42"/>
        <end position="125"/>
    </location>
</feature>
<feature type="region of interest" description="Disordered" evidence="2">
    <location>
        <begin position="1"/>
        <end position="41"/>
    </location>
</feature>